<keyword evidence="1" id="KW-0812">Transmembrane</keyword>
<dbReference type="AlphaFoldDB" id="A0A7X2T369"/>
<dbReference type="RefSeq" id="WP_154459731.1">
    <property type="nucleotide sequence ID" value="NZ_VUMM01000005.1"/>
</dbReference>
<protein>
    <submittedName>
        <fullName evidence="2">N-acetylmuramoyl-L-alanine amidase</fullName>
    </submittedName>
</protein>
<accession>A0A7X2T369</accession>
<evidence type="ECO:0000313" key="3">
    <source>
        <dbReference type="Proteomes" id="UP000470082"/>
    </source>
</evidence>
<evidence type="ECO:0000313" key="2">
    <source>
        <dbReference type="EMBL" id="MSS01264.1"/>
    </source>
</evidence>
<dbReference type="EMBL" id="VUMM01000005">
    <property type="protein sequence ID" value="MSS01264.1"/>
    <property type="molecule type" value="Genomic_DNA"/>
</dbReference>
<organism evidence="2 3">
    <name type="scientific">Floccifex porci</name>
    <dbReference type="NCBI Taxonomy" id="2606629"/>
    <lineage>
        <taxon>Bacteria</taxon>
        <taxon>Bacillati</taxon>
        <taxon>Bacillota</taxon>
        <taxon>Erysipelotrichia</taxon>
        <taxon>Erysipelotrichales</taxon>
        <taxon>Erysipelotrichaceae</taxon>
        <taxon>Floccifex</taxon>
    </lineage>
</organism>
<feature type="transmembrane region" description="Helical" evidence="1">
    <location>
        <begin position="12"/>
        <end position="32"/>
    </location>
</feature>
<gene>
    <name evidence="2" type="ORF">FYJ50_03950</name>
</gene>
<dbReference type="Proteomes" id="UP000470082">
    <property type="component" value="Unassembled WGS sequence"/>
</dbReference>
<keyword evidence="1" id="KW-0472">Membrane</keyword>
<proteinExistence type="predicted"/>
<keyword evidence="1" id="KW-1133">Transmembrane helix</keyword>
<evidence type="ECO:0000256" key="1">
    <source>
        <dbReference type="SAM" id="Phobius"/>
    </source>
</evidence>
<reference evidence="2 3" key="1">
    <citation type="submission" date="2019-08" db="EMBL/GenBank/DDBJ databases">
        <title>In-depth cultivation of the pig gut microbiome towards novel bacterial diversity and tailored functional studies.</title>
        <authorList>
            <person name="Wylensek D."/>
            <person name="Hitch T.C.A."/>
            <person name="Clavel T."/>
        </authorList>
    </citation>
    <scope>NUCLEOTIDE SEQUENCE [LARGE SCALE GENOMIC DNA]</scope>
    <source>
        <strain evidence="2 3">LKV-178-WT-2G</strain>
    </source>
</reference>
<sequence>MKNLSNLKKYPKILIGLVLAVSIGAISIFLYMNRVTDIDKMSMTYDQVFDTNILSQNITTSFKQTYQLKDYTVYGENLMLYEEQYSTESTDKLLGKNVLLKNLVNNQEFIFTFSGGVDSGIDLSQLDEGLYEIYVYDHYKQKRVYFSEEFVSEKFTTMRRNETVKTVTLHTERDFLSGIDVKMEKNYAFLMVMDNTPISSIYDIVLDPCGNTIDITSNSVDYGYSNEKISEAQSSYELALMVKEELEKYGLRVLIPREQDEDLSYYGSNSRVGKGYESNAKVFISLGMVADDTIVYPYIITSPYTNALLANEIAYYMKGHGISMTPVSTESRLQEGVCFDVIYQGEQGDDFTSWEMYPQIRESGGKSTFAGQVAHASENKIYADSYGMYGLYFTYANINVDESIDYYLSNKEKIAKNLSKGILQYFRVEKQEK</sequence>
<comment type="caution">
    <text evidence="2">The sequence shown here is derived from an EMBL/GenBank/DDBJ whole genome shotgun (WGS) entry which is preliminary data.</text>
</comment>
<keyword evidence="3" id="KW-1185">Reference proteome</keyword>
<name>A0A7X2T369_9FIRM</name>
<dbReference type="SUPFAM" id="SSF53187">
    <property type="entry name" value="Zn-dependent exopeptidases"/>
    <property type="match status" value="1"/>
</dbReference>
<dbReference type="Gene3D" id="3.40.630.40">
    <property type="entry name" value="Zn-dependent exopeptidases"/>
    <property type="match status" value="1"/>
</dbReference>